<dbReference type="Proteomes" id="UP000799536">
    <property type="component" value="Unassembled WGS sequence"/>
</dbReference>
<keyword evidence="2" id="KW-1185">Reference proteome</keyword>
<sequence length="73" mass="8214">MRNEIRTGAYPSAQSVCQFPSLLAHRCTSGTITDSIANMIGCTLIRFKADSLSYARKWIQKILDRQSICTFRA</sequence>
<protein>
    <submittedName>
        <fullName evidence="1">Uncharacterized protein</fullName>
    </submittedName>
</protein>
<organism evidence="1 2">
    <name type="scientific">Delitschia confertaspora ATCC 74209</name>
    <dbReference type="NCBI Taxonomy" id="1513339"/>
    <lineage>
        <taxon>Eukaryota</taxon>
        <taxon>Fungi</taxon>
        <taxon>Dikarya</taxon>
        <taxon>Ascomycota</taxon>
        <taxon>Pezizomycotina</taxon>
        <taxon>Dothideomycetes</taxon>
        <taxon>Pleosporomycetidae</taxon>
        <taxon>Pleosporales</taxon>
        <taxon>Delitschiaceae</taxon>
        <taxon>Delitschia</taxon>
    </lineage>
</organism>
<comment type="caution">
    <text evidence="1">The sequence shown here is derived from an EMBL/GenBank/DDBJ whole genome shotgun (WGS) entry which is preliminary data.</text>
</comment>
<accession>A0A9P4JBL7</accession>
<evidence type="ECO:0000313" key="2">
    <source>
        <dbReference type="Proteomes" id="UP000799536"/>
    </source>
</evidence>
<proteinExistence type="predicted"/>
<dbReference type="EMBL" id="ML994462">
    <property type="protein sequence ID" value="KAF2196155.1"/>
    <property type="molecule type" value="Genomic_DNA"/>
</dbReference>
<reference evidence="1" key="1">
    <citation type="journal article" date="2020" name="Stud. Mycol.">
        <title>101 Dothideomycetes genomes: a test case for predicting lifestyles and emergence of pathogens.</title>
        <authorList>
            <person name="Haridas S."/>
            <person name="Albert R."/>
            <person name="Binder M."/>
            <person name="Bloem J."/>
            <person name="Labutti K."/>
            <person name="Salamov A."/>
            <person name="Andreopoulos B."/>
            <person name="Baker S."/>
            <person name="Barry K."/>
            <person name="Bills G."/>
            <person name="Bluhm B."/>
            <person name="Cannon C."/>
            <person name="Castanera R."/>
            <person name="Culley D."/>
            <person name="Daum C."/>
            <person name="Ezra D."/>
            <person name="Gonzalez J."/>
            <person name="Henrissat B."/>
            <person name="Kuo A."/>
            <person name="Liang C."/>
            <person name="Lipzen A."/>
            <person name="Lutzoni F."/>
            <person name="Magnuson J."/>
            <person name="Mondo S."/>
            <person name="Nolan M."/>
            <person name="Ohm R."/>
            <person name="Pangilinan J."/>
            <person name="Park H.-J."/>
            <person name="Ramirez L."/>
            <person name="Alfaro M."/>
            <person name="Sun H."/>
            <person name="Tritt A."/>
            <person name="Yoshinaga Y."/>
            <person name="Zwiers L.-H."/>
            <person name="Turgeon B."/>
            <person name="Goodwin S."/>
            <person name="Spatafora J."/>
            <person name="Crous P."/>
            <person name="Grigoriev I."/>
        </authorList>
    </citation>
    <scope>NUCLEOTIDE SEQUENCE</scope>
    <source>
        <strain evidence="1">ATCC 74209</strain>
    </source>
</reference>
<evidence type="ECO:0000313" key="1">
    <source>
        <dbReference type="EMBL" id="KAF2196155.1"/>
    </source>
</evidence>
<name>A0A9P4JBL7_9PLEO</name>
<gene>
    <name evidence="1" type="ORF">GQ43DRAFT_445373</name>
</gene>
<dbReference type="AlphaFoldDB" id="A0A9P4JBL7"/>